<dbReference type="RefSeq" id="WP_190110173.1">
    <property type="nucleotide sequence ID" value="NZ_BMVB01000008.1"/>
</dbReference>
<dbReference type="AlphaFoldDB" id="A0A918TLK8"/>
<dbReference type="Proteomes" id="UP000646244">
    <property type="component" value="Unassembled WGS sequence"/>
</dbReference>
<gene>
    <name evidence="2" type="ORF">GCM10010507_28930</name>
</gene>
<feature type="domain" description="Glycosyltransferase 2-like" evidence="1">
    <location>
        <begin position="9"/>
        <end position="129"/>
    </location>
</feature>
<protein>
    <recommendedName>
        <fullName evidence="1">Glycosyltransferase 2-like domain-containing protein</fullName>
    </recommendedName>
</protein>
<organism evidence="2 3">
    <name type="scientific">Streptomyces cinnamoneus</name>
    <name type="common">Streptoverticillium cinnamoneum</name>
    <dbReference type="NCBI Taxonomy" id="53446"/>
    <lineage>
        <taxon>Bacteria</taxon>
        <taxon>Bacillati</taxon>
        <taxon>Actinomycetota</taxon>
        <taxon>Actinomycetes</taxon>
        <taxon>Kitasatosporales</taxon>
        <taxon>Streptomycetaceae</taxon>
        <taxon>Streptomyces</taxon>
        <taxon>Streptomyces cinnamoneus group</taxon>
    </lineage>
</organism>
<reference evidence="2" key="2">
    <citation type="submission" date="2020-09" db="EMBL/GenBank/DDBJ databases">
        <authorList>
            <person name="Sun Q."/>
            <person name="Ohkuma M."/>
        </authorList>
    </citation>
    <scope>NUCLEOTIDE SEQUENCE</scope>
    <source>
        <strain evidence="2">JCM 4633</strain>
    </source>
</reference>
<evidence type="ECO:0000313" key="2">
    <source>
        <dbReference type="EMBL" id="GHC51235.1"/>
    </source>
</evidence>
<dbReference type="Gene3D" id="3.90.550.10">
    <property type="entry name" value="Spore Coat Polysaccharide Biosynthesis Protein SpsA, Chain A"/>
    <property type="match status" value="1"/>
</dbReference>
<dbReference type="SUPFAM" id="SSF53448">
    <property type="entry name" value="Nucleotide-diphospho-sugar transferases"/>
    <property type="match status" value="1"/>
</dbReference>
<dbReference type="InterPro" id="IPR001173">
    <property type="entry name" value="Glyco_trans_2-like"/>
</dbReference>
<dbReference type="InterPro" id="IPR050834">
    <property type="entry name" value="Glycosyltransf_2"/>
</dbReference>
<evidence type="ECO:0000259" key="1">
    <source>
        <dbReference type="Pfam" id="PF00535"/>
    </source>
</evidence>
<name>A0A918TLK8_STRCJ</name>
<proteinExistence type="predicted"/>
<accession>A0A918TLK8</accession>
<dbReference type="PANTHER" id="PTHR43685:SF2">
    <property type="entry name" value="GLYCOSYLTRANSFERASE 2-LIKE DOMAIN-CONTAINING PROTEIN"/>
    <property type="match status" value="1"/>
</dbReference>
<evidence type="ECO:0000313" key="3">
    <source>
        <dbReference type="Proteomes" id="UP000646244"/>
    </source>
</evidence>
<comment type="caution">
    <text evidence="2">The sequence shown here is derived from an EMBL/GenBank/DDBJ whole genome shotgun (WGS) entry which is preliminary data.</text>
</comment>
<reference evidence="2" key="1">
    <citation type="journal article" date="2014" name="Int. J. Syst. Evol. Microbiol.">
        <title>Complete genome sequence of Corynebacterium casei LMG S-19264T (=DSM 44701T), isolated from a smear-ripened cheese.</title>
        <authorList>
            <consortium name="US DOE Joint Genome Institute (JGI-PGF)"/>
            <person name="Walter F."/>
            <person name="Albersmeier A."/>
            <person name="Kalinowski J."/>
            <person name="Ruckert C."/>
        </authorList>
    </citation>
    <scope>NUCLEOTIDE SEQUENCE</scope>
    <source>
        <strain evidence="2">JCM 4633</strain>
    </source>
</reference>
<dbReference type="InterPro" id="IPR029044">
    <property type="entry name" value="Nucleotide-diphossugar_trans"/>
</dbReference>
<dbReference type="PANTHER" id="PTHR43685">
    <property type="entry name" value="GLYCOSYLTRANSFERASE"/>
    <property type="match status" value="1"/>
</dbReference>
<dbReference type="EMBL" id="BMVB01000008">
    <property type="protein sequence ID" value="GHC51235.1"/>
    <property type="molecule type" value="Genomic_DNA"/>
</dbReference>
<dbReference type="Pfam" id="PF00535">
    <property type="entry name" value="Glycos_transf_2"/>
    <property type="match status" value="1"/>
</dbReference>
<sequence>MTGSRPLVSVICPTYNRSEAIVRTLDSVRNQSVTDWELLVMSDGSTDDTEDWVRAAAHQDRRIRLVRTARHGHPSGPRNEGLALARGAYIAYIDHDDVWRENHLAVVLSLFEEGGELVATGFECRNRNDEVTSVSDAFGLCWHPELQVLGPVFEPSRVAHRAGLAERVGGWRAGYGLEDWDLWLRLADAGSVFTTAQDRTTELFDDPGTRRFATPLRHRLPVASFDDPRHAQAVLRELQDGRHEAAFRAAAAADTRAWFARLRTTAEFSTPRGWDTDLDAKLDAAITKAAADAPSPWPDLVLVPEKGRFVVAQRLWCSTAEHAARVVELTHRTQRAQFALVEEIVRETTGSPAVPAGSGAR</sequence>